<reference evidence="4 5" key="1">
    <citation type="journal article" date="2018" name="IMA Fungus">
        <title>IMA Genome-F 9: Draft genome sequence of Annulohypoxylon stygium, Aspergillus mulundensis, Berkeleyomyces basicola (syn. Thielaviopsis basicola), Ceratocystis smalleyi, two Cercospora beticola strains, Coleophoma cylindrospora, Fusarium fracticaudum, Phialophora cf. hyalina, and Morchella septimelata.</title>
        <authorList>
            <person name="Wingfield B.D."/>
            <person name="Bills G.F."/>
            <person name="Dong Y."/>
            <person name="Huang W."/>
            <person name="Nel W.J."/>
            <person name="Swalarsk-Parry B.S."/>
            <person name="Vaghefi N."/>
            <person name="Wilken P.M."/>
            <person name="An Z."/>
            <person name="de Beer Z.W."/>
            <person name="De Vos L."/>
            <person name="Chen L."/>
            <person name="Duong T.A."/>
            <person name="Gao Y."/>
            <person name="Hammerbacher A."/>
            <person name="Kikkert J.R."/>
            <person name="Li Y."/>
            <person name="Li H."/>
            <person name="Li K."/>
            <person name="Li Q."/>
            <person name="Liu X."/>
            <person name="Ma X."/>
            <person name="Naidoo K."/>
            <person name="Pethybridge S.J."/>
            <person name="Sun J."/>
            <person name="Steenkamp E.T."/>
            <person name="van der Nest M.A."/>
            <person name="van Wyk S."/>
            <person name="Wingfield M.J."/>
            <person name="Xiong C."/>
            <person name="Yue Q."/>
            <person name="Zhang X."/>
        </authorList>
    </citation>
    <scope>NUCLEOTIDE SEQUENCE [LARGE SCALE GENOMIC DNA]</scope>
    <source>
        <strain evidence="4 5">BP5796</strain>
    </source>
</reference>
<gene>
    <name evidence="4" type="ORF">BP5796_06160</name>
</gene>
<feature type="domain" description="Fe2OG dioxygenase" evidence="3">
    <location>
        <begin position="201"/>
        <end position="304"/>
    </location>
</feature>
<keyword evidence="5" id="KW-1185">Reference proteome</keyword>
<dbReference type="PANTHER" id="PTHR47990">
    <property type="entry name" value="2-OXOGLUTARATE (2OG) AND FE(II)-DEPENDENT OXYGENASE SUPERFAMILY PROTEIN-RELATED"/>
    <property type="match status" value="1"/>
</dbReference>
<dbReference type="Pfam" id="PF03171">
    <property type="entry name" value="2OG-FeII_Oxy"/>
    <property type="match status" value="1"/>
</dbReference>
<evidence type="ECO:0000313" key="5">
    <source>
        <dbReference type="Proteomes" id="UP000256328"/>
    </source>
</evidence>
<accession>A0A3D8RWD6</accession>
<evidence type="ECO:0000256" key="1">
    <source>
        <dbReference type="ARBA" id="ARBA00008056"/>
    </source>
</evidence>
<dbReference type="AlphaFoldDB" id="A0A3D8RWD6"/>
<dbReference type="Gene3D" id="2.60.120.330">
    <property type="entry name" value="B-lactam Antibiotic, Isopenicillin N Synthase, Chain"/>
    <property type="match status" value="1"/>
</dbReference>
<evidence type="ECO:0000313" key="4">
    <source>
        <dbReference type="EMBL" id="RDW78308.1"/>
    </source>
</evidence>
<dbReference type="GO" id="GO:0044283">
    <property type="term" value="P:small molecule biosynthetic process"/>
    <property type="evidence" value="ECO:0007669"/>
    <property type="project" value="UniProtKB-ARBA"/>
</dbReference>
<dbReference type="SUPFAM" id="SSF51197">
    <property type="entry name" value="Clavaminate synthase-like"/>
    <property type="match status" value="1"/>
</dbReference>
<dbReference type="PROSITE" id="PS51471">
    <property type="entry name" value="FE2OG_OXY"/>
    <property type="match status" value="1"/>
</dbReference>
<keyword evidence="2" id="KW-0560">Oxidoreductase</keyword>
<comment type="caution">
    <text evidence="4">The sequence shown here is derived from an EMBL/GenBank/DDBJ whole genome shotgun (WGS) entry which is preliminary data.</text>
</comment>
<evidence type="ECO:0000256" key="2">
    <source>
        <dbReference type="RuleBase" id="RU003682"/>
    </source>
</evidence>
<dbReference type="OrthoDB" id="288590at2759"/>
<proteinExistence type="inferred from homology"/>
<keyword evidence="2" id="KW-0479">Metal-binding</keyword>
<dbReference type="EMBL" id="PDLN01000008">
    <property type="protein sequence ID" value="RDW78308.1"/>
    <property type="molecule type" value="Genomic_DNA"/>
</dbReference>
<dbReference type="InterPro" id="IPR050231">
    <property type="entry name" value="Iron_ascorbate_oxido_reductase"/>
</dbReference>
<protein>
    <submittedName>
        <fullName evidence="4">2og-Fe oxygenase family protein-1</fullName>
    </submittedName>
</protein>
<evidence type="ECO:0000259" key="3">
    <source>
        <dbReference type="PROSITE" id="PS51471"/>
    </source>
</evidence>
<comment type="similarity">
    <text evidence="1 2">Belongs to the iron/ascorbate-dependent oxidoreductase family.</text>
</comment>
<organism evidence="4 5">
    <name type="scientific">Coleophoma crateriformis</name>
    <dbReference type="NCBI Taxonomy" id="565419"/>
    <lineage>
        <taxon>Eukaryota</taxon>
        <taxon>Fungi</taxon>
        <taxon>Dikarya</taxon>
        <taxon>Ascomycota</taxon>
        <taxon>Pezizomycotina</taxon>
        <taxon>Leotiomycetes</taxon>
        <taxon>Helotiales</taxon>
        <taxon>Dermateaceae</taxon>
        <taxon>Coleophoma</taxon>
    </lineage>
</organism>
<dbReference type="GO" id="GO:0046872">
    <property type="term" value="F:metal ion binding"/>
    <property type="evidence" value="ECO:0007669"/>
    <property type="project" value="UniProtKB-KW"/>
</dbReference>
<dbReference type="GO" id="GO:0016491">
    <property type="term" value="F:oxidoreductase activity"/>
    <property type="evidence" value="ECO:0007669"/>
    <property type="project" value="UniProtKB-KW"/>
</dbReference>
<dbReference type="InterPro" id="IPR026992">
    <property type="entry name" value="DIOX_N"/>
</dbReference>
<dbReference type="PRINTS" id="PR00682">
    <property type="entry name" value="IPNSYNTHASE"/>
</dbReference>
<dbReference type="Proteomes" id="UP000256328">
    <property type="component" value="Unassembled WGS sequence"/>
</dbReference>
<dbReference type="InterPro" id="IPR005123">
    <property type="entry name" value="Oxoglu/Fe-dep_dioxygenase_dom"/>
</dbReference>
<dbReference type="Pfam" id="PF14226">
    <property type="entry name" value="DIOX_N"/>
    <property type="match status" value="1"/>
</dbReference>
<name>A0A3D8RWD6_9HELO</name>
<dbReference type="InterPro" id="IPR027443">
    <property type="entry name" value="IPNS-like_sf"/>
</dbReference>
<dbReference type="InterPro" id="IPR044861">
    <property type="entry name" value="IPNS-like_FE2OG_OXY"/>
</dbReference>
<keyword evidence="2" id="KW-0408">Iron</keyword>
<sequence length="345" mass="37841">MPSAASEFEVPLVDIAPYIADPSSSAAQKIVEQVRNACMTSGFFSLTGHGVPEDLQKAVFEGAKKFFALPFSEKEKLDKKLSLGASNRGYEVLGGQALEEGKLPDLKEVNPSFNVLTSTKFYQGFYAGQDIPADDPRTIAGRFYMGPNVWPAASLVPEADFKVPVTEYYHKMHSLSLLVMDILAQGLPYGPDVFREFVSNDAVAAIRILHYPPQTSEDKNQLGAGAHTDFGAITLLLQDGNPGLQVWNHNTESWLSIPPTPGAYVVNVGDMLSKWTKGLYRSNLHRVLNKGTKDRYSVPYFFDGNLDCPLKPFDGSEAEGGVITVEEHMNERFATTFGRGKEGAH</sequence>